<evidence type="ECO:0000313" key="11">
    <source>
        <dbReference type="EMBL" id="KAJ1723059.1"/>
    </source>
</evidence>
<dbReference type="PRINTS" id="PR00141">
    <property type="entry name" value="PROTEASOME"/>
</dbReference>
<dbReference type="PANTHER" id="PTHR32194">
    <property type="entry name" value="METALLOPROTEASE TLDD"/>
    <property type="match status" value="1"/>
</dbReference>
<dbReference type="PROSITE" id="PS51476">
    <property type="entry name" value="PROTEASOME_BETA_2"/>
    <property type="match status" value="1"/>
</dbReference>
<feature type="active site" description="Nucleophile" evidence="9">
    <location>
        <position position="64"/>
    </location>
</feature>
<reference evidence="11" key="1">
    <citation type="submission" date="2022-07" db="EMBL/GenBank/DDBJ databases">
        <title>Phylogenomic reconstructions and comparative analyses of Kickxellomycotina fungi.</title>
        <authorList>
            <person name="Reynolds N.K."/>
            <person name="Stajich J.E."/>
            <person name="Barry K."/>
            <person name="Grigoriev I.V."/>
            <person name="Crous P."/>
            <person name="Smith M.E."/>
        </authorList>
    </citation>
    <scope>NUCLEOTIDE SEQUENCE</scope>
    <source>
        <strain evidence="11">NBRC 32514</strain>
    </source>
</reference>
<evidence type="ECO:0000256" key="2">
    <source>
        <dbReference type="ARBA" id="ARBA00022490"/>
    </source>
</evidence>
<dbReference type="InterPro" id="IPR023333">
    <property type="entry name" value="Proteasome_suB-type"/>
</dbReference>
<evidence type="ECO:0000256" key="9">
    <source>
        <dbReference type="PIRSR" id="PIRSR600243-1"/>
    </source>
</evidence>
<dbReference type="InterPro" id="IPR000243">
    <property type="entry name" value="Pept_T1A_subB"/>
</dbReference>
<sequence>MNRFVEQLTKTDGADLGESFTGASSMPAGLHFELAAGDNPASFTQQYTDVASEKDARIKIAHGTTTLAFKFREGVLVATDSRATMGNIISSQSVKKVIEINPYLLGTMAGGAADCSFWERVLGMECRLYELRNKKRISVAAASKLLANLVYRYKGMGLSMGTMVAGWDDKGPGLYYVDSDGERLTNDLFSVGSGSTFAYGVLDSHYRYDMTVDEAKDLARKAIYHATHRDAYSGGVVRMYWVNENGWVAYPLEDVGELYYQYHPEIQLTNSTESPLRVNASA</sequence>
<evidence type="ECO:0000256" key="4">
    <source>
        <dbReference type="ARBA" id="ARBA00022698"/>
    </source>
</evidence>
<evidence type="ECO:0000256" key="3">
    <source>
        <dbReference type="ARBA" id="ARBA00022670"/>
    </source>
</evidence>
<evidence type="ECO:0000256" key="5">
    <source>
        <dbReference type="ARBA" id="ARBA00022801"/>
    </source>
</evidence>
<dbReference type="GO" id="GO:0005634">
    <property type="term" value="C:nucleus"/>
    <property type="evidence" value="ECO:0007669"/>
    <property type="project" value="UniProtKB-SubCell"/>
</dbReference>
<dbReference type="EMBL" id="JANBOJ010000083">
    <property type="protein sequence ID" value="KAJ1723059.1"/>
    <property type="molecule type" value="Genomic_DNA"/>
</dbReference>
<keyword evidence="4" id="KW-0888">Threonine protease</keyword>
<dbReference type="Gene3D" id="3.60.20.10">
    <property type="entry name" value="Glutamine Phosphoribosylpyrophosphate, subunit 1, domain 1"/>
    <property type="match status" value="1"/>
</dbReference>
<dbReference type="PROSITE" id="PS00854">
    <property type="entry name" value="PROTEASOME_BETA_1"/>
    <property type="match status" value="1"/>
</dbReference>
<name>A0A9W7XXX9_9FUNG</name>
<keyword evidence="12" id="KW-1185">Reference proteome</keyword>
<organism evidence="11 12">
    <name type="scientific">Coemansia erecta</name>
    <dbReference type="NCBI Taxonomy" id="147472"/>
    <lineage>
        <taxon>Eukaryota</taxon>
        <taxon>Fungi</taxon>
        <taxon>Fungi incertae sedis</taxon>
        <taxon>Zoopagomycota</taxon>
        <taxon>Kickxellomycotina</taxon>
        <taxon>Kickxellomycetes</taxon>
        <taxon>Kickxellales</taxon>
        <taxon>Kickxellaceae</taxon>
        <taxon>Coemansia</taxon>
    </lineage>
</organism>
<evidence type="ECO:0000256" key="10">
    <source>
        <dbReference type="RuleBase" id="RU004203"/>
    </source>
</evidence>
<keyword evidence="6 10" id="KW-0647">Proteasome</keyword>
<evidence type="ECO:0000256" key="7">
    <source>
        <dbReference type="ARBA" id="ARBA00023145"/>
    </source>
</evidence>
<accession>A0A9W7XXX9</accession>
<proteinExistence type="inferred from homology"/>
<keyword evidence="8 10" id="KW-0539">Nucleus</keyword>
<dbReference type="GO" id="GO:0005737">
    <property type="term" value="C:cytoplasm"/>
    <property type="evidence" value="ECO:0007669"/>
    <property type="project" value="UniProtKB-SubCell"/>
</dbReference>
<protein>
    <recommendedName>
        <fullName evidence="10">Proteasome subunit beta</fullName>
    </recommendedName>
</protein>
<dbReference type="Proteomes" id="UP001149813">
    <property type="component" value="Unassembled WGS sequence"/>
</dbReference>
<keyword evidence="2 10" id="KW-0963">Cytoplasm</keyword>
<dbReference type="OrthoDB" id="37597at2759"/>
<dbReference type="PANTHER" id="PTHR32194:SF3">
    <property type="entry name" value="PROTEASOME SUBUNIT BETA"/>
    <property type="match status" value="1"/>
</dbReference>
<evidence type="ECO:0000256" key="6">
    <source>
        <dbReference type="ARBA" id="ARBA00022942"/>
    </source>
</evidence>
<dbReference type="SUPFAM" id="SSF56235">
    <property type="entry name" value="N-terminal nucleophile aminohydrolases (Ntn hydrolases)"/>
    <property type="match status" value="1"/>
</dbReference>
<dbReference type="CDD" id="cd03761">
    <property type="entry name" value="proteasome_beta_type_5"/>
    <property type="match status" value="1"/>
</dbReference>
<gene>
    <name evidence="11" type="primary">PSMB5</name>
    <name evidence="11" type="ORF">LPJ53_002585</name>
</gene>
<dbReference type="GO" id="GO:0004298">
    <property type="term" value="F:threonine-type endopeptidase activity"/>
    <property type="evidence" value="ECO:0007669"/>
    <property type="project" value="UniProtKB-KW"/>
</dbReference>
<dbReference type="GO" id="GO:0051603">
    <property type="term" value="P:proteolysis involved in protein catabolic process"/>
    <property type="evidence" value="ECO:0007669"/>
    <property type="project" value="InterPro"/>
</dbReference>
<evidence type="ECO:0000256" key="1">
    <source>
        <dbReference type="ARBA" id="ARBA00001198"/>
    </source>
</evidence>
<comment type="similarity">
    <text evidence="10">Belongs to the peptidase T1B family.</text>
</comment>
<comment type="caution">
    <text evidence="11">The sequence shown here is derived from an EMBL/GenBank/DDBJ whole genome shotgun (WGS) entry which is preliminary data.</text>
</comment>
<keyword evidence="5 11" id="KW-0378">Hydrolase</keyword>
<comment type="function">
    <text evidence="10">Component of the proteasome, a multicatalytic proteinase complex which is characterized by its ability to cleave peptides with Arg, Phe, Tyr, Leu, and Glu adjacent to the leaving group at neutral or slightly basic pH. The proteasome has an ATP-dependent proteolytic activity.</text>
</comment>
<dbReference type="InterPro" id="IPR029055">
    <property type="entry name" value="Ntn_hydrolases_N"/>
</dbReference>
<dbReference type="InterPro" id="IPR016050">
    <property type="entry name" value="Proteasome_bsu_CS"/>
</dbReference>
<comment type="catalytic activity">
    <reaction evidence="1">
        <text>Cleavage of peptide bonds with very broad specificity.</text>
        <dbReference type="EC" id="3.4.25.1"/>
    </reaction>
</comment>
<keyword evidence="3" id="KW-0645">Protease</keyword>
<dbReference type="InterPro" id="IPR001353">
    <property type="entry name" value="Proteasome_sua/b"/>
</dbReference>
<evidence type="ECO:0000256" key="8">
    <source>
        <dbReference type="ARBA" id="ARBA00023242"/>
    </source>
</evidence>
<dbReference type="GO" id="GO:0019774">
    <property type="term" value="C:proteasome core complex, beta-subunit complex"/>
    <property type="evidence" value="ECO:0007669"/>
    <property type="project" value="UniProtKB-ARBA"/>
</dbReference>
<comment type="subcellular location">
    <subcellularLocation>
        <location evidence="10">Cytoplasm</location>
    </subcellularLocation>
    <subcellularLocation>
        <location evidence="10">Nucleus</location>
    </subcellularLocation>
</comment>
<dbReference type="FunFam" id="3.60.20.10:FF:000034">
    <property type="entry name" value="Proteasome subunit beta"/>
    <property type="match status" value="1"/>
</dbReference>
<comment type="subunit">
    <text evidence="10">Component of the proteasome complex.</text>
</comment>
<keyword evidence="7" id="KW-0865">Zymogen</keyword>
<dbReference type="AlphaFoldDB" id="A0A9W7XXX9"/>
<evidence type="ECO:0000313" key="12">
    <source>
        <dbReference type="Proteomes" id="UP001149813"/>
    </source>
</evidence>
<dbReference type="Pfam" id="PF00227">
    <property type="entry name" value="Proteasome"/>
    <property type="match status" value="1"/>
</dbReference>